<protein>
    <recommendedName>
        <fullName evidence="4">CCHC-type domain-containing protein</fullName>
    </recommendedName>
</protein>
<dbReference type="EMBL" id="BFEA01000509">
    <property type="protein sequence ID" value="GBG85223.1"/>
    <property type="molecule type" value="Genomic_DNA"/>
</dbReference>
<evidence type="ECO:0000313" key="2">
    <source>
        <dbReference type="EMBL" id="GBG85223.1"/>
    </source>
</evidence>
<accession>A0A388LSM2</accession>
<keyword evidence="3" id="KW-1185">Reference proteome</keyword>
<reference evidence="2 3" key="1">
    <citation type="journal article" date="2018" name="Cell">
        <title>The Chara Genome: Secondary Complexity and Implications for Plant Terrestrialization.</title>
        <authorList>
            <person name="Nishiyama T."/>
            <person name="Sakayama H."/>
            <person name="Vries J.D."/>
            <person name="Buschmann H."/>
            <person name="Saint-Marcoux D."/>
            <person name="Ullrich K.K."/>
            <person name="Haas F.B."/>
            <person name="Vanderstraeten L."/>
            <person name="Becker D."/>
            <person name="Lang D."/>
            <person name="Vosolsobe S."/>
            <person name="Rombauts S."/>
            <person name="Wilhelmsson P.K.I."/>
            <person name="Janitza P."/>
            <person name="Kern R."/>
            <person name="Heyl A."/>
            <person name="Rumpler F."/>
            <person name="Villalobos L.I.A.C."/>
            <person name="Clay J.M."/>
            <person name="Skokan R."/>
            <person name="Toyoda A."/>
            <person name="Suzuki Y."/>
            <person name="Kagoshima H."/>
            <person name="Schijlen E."/>
            <person name="Tajeshwar N."/>
            <person name="Catarino B."/>
            <person name="Hetherington A.J."/>
            <person name="Saltykova A."/>
            <person name="Bonnot C."/>
            <person name="Breuninger H."/>
            <person name="Symeonidi A."/>
            <person name="Radhakrishnan G.V."/>
            <person name="Van Nieuwerburgh F."/>
            <person name="Deforce D."/>
            <person name="Chang C."/>
            <person name="Karol K.G."/>
            <person name="Hedrich R."/>
            <person name="Ulvskov P."/>
            <person name="Glockner G."/>
            <person name="Delwiche C.F."/>
            <person name="Petrasek J."/>
            <person name="Van de Peer Y."/>
            <person name="Friml J."/>
            <person name="Beilby M."/>
            <person name="Dolan L."/>
            <person name="Kohara Y."/>
            <person name="Sugano S."/>
            <person name="Fujiyama A."/>
            <person name="Delaux P.-M."/>
            <person name="Quint M."/>
            <person name="TheiBen G."/>
            <person name="Hagemann M."/>
            <person name="Harholt J."/>
            <person name="Dunand C."/>
            <person name="Zachgo S."/>
            <person name="Langdale J."/>
            <person name="Maumus F."/>
            <person name="Straeten D.V.D."/>
            <person name="Gould S.B."/>
            <person name="Rensing S.A."/>
        </authorList>
    </citation>
    <scope>NUCLEOTIDE SEQUENCE [LARGE SCALE GENOMIC DNA]</scope>
    <source>
        <strain evidence="2 3">S276</strain>
    </source>
</reference>
<evidence type="ECO:0008006" key="4">
    <source>
        <dbReference type="Google" id="ProtNLM"/>
    </source>
</evidence>
<dbReference type="OrthoDB" id="3863715at2759"/>
<proteinExistence type="predicted"/>
<feature type="compositionally biased region" description="Basic and acidic residues" evidence="1">
    <location>
        <begin position="300"/>
        <end position="313"/>
    </location>
</feature>
<dbReference type="Proteomes" id="UP000265515">
    <property type="component" value="Unassembled WGS sequence"/>
</dbReference>
<dbReference type="Gramene" id="GBG85223">
    <property type="protein sequence ID" value="GBG85223"/>
    <property type="gene ID" value="CBR_g39789"/>
</dbReference>
<dbReference type="AlphaFoldDB" id="A0A388LSM2"/>
<dbReference type="Gene3D" id="4.10.60.10">
    <property type="entry name" value="Zinc finger, CCHC-type"/>
    <property type="match status" value="1"/>
</dbReference>
<gene>
    <name evidence="2" type="ORF">CBR_g39789</name>
</gene>
<comment type="caution">
    <text evidence="2">The sequence shown here is derived from an EMBL/GenBank/DDBJ whole genome shotgun (WGS) entry which is preliminary data.</text>
</comment>
<name>A0A388LSM2_CHABU</name>
<sequence>MRVEEQLVSTRYTVTVLLRAYVEEDLTASECRLRARDLIHERRADVLTQVTFQTSISYDVMIWSHGYMRAEHYHDETVAEARARVKGGYGITEYLEKWELHASRNQWSEEEIIENFLFNVDPSLGREVKEARPKDEKWTTYKENLVELYKLEDNKYSIKDLETMTQDEDESVRAFGMRFQKIFDVLMKKGKISEIERCTIFIGHLSKGRQKSILKDLPRDKLDFPEVLKLAIKAEADDYKDLVWKWMRRRGFSLYKDYATDRCPDFKDYPWSEKNEAVVEGVKEIRDMVKGLTRQQGGSRGDRRKDSRGRNERGGYSVSSEPYPKSPDPKAARSSISSGADDRPSTLKNSCVYCRGEDHIKRDCPDLKWAIDEGLVVLDDRKYVKWADDLGDVSMFPSMKENVEARRIKTSKGMEPVRSQSIKIIFEGDIATTPIRVAATKSARGSTLKKTDTDYVMTEKDGQRVDGEEVIFSPRKWGVKKFLMKSSLDKIDTVEPLRRALRQPMQCSILKYLAASKSARDELQMITQKTRIPLSEEGEGAPKAQASTVAVTGVTARADRKLLQ</sequence>
<organism evidence="2 3">
    <name type="scientific">Chara braunii</name>
    <name type="common">Braun's stonewort</name>
    <dbReference type="NCBI Taxonomy" id="69332"/>
    <lineage>
        <taxon>Eukaryota</taxon>
        <taxon>Viridiplantae</taxon>
        <taxon>Streptophyta</taxon>
        <taxon>Charophyceae</taxon>
        <taxon>Charales</taxon>
        <taxon>Characeae</taxon>
        <taxon>Chara</taxon>
    </lineage>
</organism>
<dbReference type="InterPro" id="IPR036875">
    <property type="entry name" value="Znf_CCHC_sf"/>
</dbReference>
<dbReference type="GO" id="GO:0003676">
    <property type="term" value="F:nucleic acid binding"/>
    <property type="evidence" value="ECO:0007669"/>
    <property type="project" value="InterPro"/>
</dbReference>
<dbReference type="GO" id="GO:0008270">
    <property type="term" value="F:zinc ion binding"/>
    <property type="evidence" value="ECO:0007669"/>
    <property type="project" value="InterPro"/>
</dbReference>
<feature type="region of interest" description="Disordered" evidence="1">
    <location>
        <begin position="290"/>
        <end position="348"/>
    </location>
</feature>
<dbReference type="SUPFAM" id="SSF57756">
    <property type="entry name" value="Retrovirus zinc finger-like domains"/>
    <property type="match status" value="1"/>
</dbReference>
<evidence type="ECO:0000256" key="1">
    <source>
        <dbReference type="SAM" id="MobiDB-lite"/>
    </source>
</evidence>
<evidence type="ECO:0000313" key="3">
    <source>
        <dbReference type="Proteomes" id="UP000265515"/>
    </source>
</evidence>